<accession>I8XQJ9</accession>
<dbReference type="PATRIC" id="fig|997884.3.peg.1908"/>
<reference evidence="1 2" key="1">
    <citation type="submission" date="2012-02" db="EMBL/GenBank/DDBJ databases">
        <title>The Genome Sequence of Bacteroides nordii CL02T12C05.</title>
        <authorList>
            <consortium name="The Broad Institute Genome Sequencing Platform"/>
            <person name="Earl A."/>
            <person name="Ward D."/>
            <person name="Feldgarden M."/>
            <person name="Gevers D."/>
            <person name="Zitomersky N.L."/>
            <person name="Coyne M.J."/>
            <person name="Comstock L.E."/>
            <person name="Young S.K."/>
            <person name="Zeng Q."/>
            <person name="Gargeya S."/>
            <person name="Fitzgerald M."/>
            <person name="Haas B."/>
            <person name="Abouelleil A."/>
            <person name="Alvarado L."/>
            <person name="Arachchi H.M."/>
            <person name="Berlin A."/>
            <person name="Chapman S.B."/>
            <person name="Gearin G."/>
            <person name="Goldberg J."/>
            <person name="Griggs A."/>
            <person name="Gujja S."/>
            <person name="Hansen M."/>
            <person name="Heiman D."/>
            <person name="Howarth C."/>
            <person name="Larimer J."/>
            <person name="Lui A."/>
            <person name="MacDonald P.J.P."/>
            <person name="McCowen C."/>
            <person name="Montmayeur A."/>
            <person name="Murphy C."/>
            <person name="Neiman D."/>
            <person name="Pearson M."/>
            <person name="Priest M."/>
            <person name="Roberts A."/>
            <person name="Saif S."/>
            <person name="Shea T."/>
            <person name="Sisk P."/>
            <person name="Stolte C."/>
            <person name="Sykes S."/>
            <person name="Wortman J."/>
            <person name="Nusbaum C."/>
            <person name="Birren B."/>
        </authorList>
    </citation>
    <scope>NUCLEOTIDE SEQUENCE [LARGE SCALE GENOMIC DNA]</scope>
    <source>
        <strain evidence="1 2">CL02T12C05</strain>
    </source>
</reference>
<proteinExistence type="predicted"/>
<sequence length="384" mass="44343">MRWDIGKIWVICCFVLAACHGSKQQNIEVLRCSNCSGEALETPPSYKVTDIIKLETNIESFITNIKQMEMNDSLIFILNGSENLYVFDRNGNFKNQIGKKGEAPNEYLVLNTFYINAVEQMVVLIDSYKNVLLNYSFDGKYISTISMSPNALLNCNNTLLMDDNTLMLFNMMGIKESIAYSLIDMNKKELIGKYFSYAPIMTNNYIYSFSRHPIAATENGANIILPLCDTIYNYSASSHTFEPKYIVETPRKMASKYQIRNDKKQTYSAELYDLWEEGYFTGFNGIYETKEKIILTFLNGIIMGYFIFDKLDRKGNYYIYEYDDASGEIPFYPVIYTYDNKFIASVGAEKLLEYKGSIKNRIFQDAIKDLKEDDNPCLLIYELE</sequence>
<dbReference type="eggNOG" id="COG3391">
    <property type="taxonomic scope" value="Bacteria"/>
</dbReference>
<dbReference type="Pfam" id="PF17170">
    <property type="entry name" value="DUF5128"/>
    <property type="match status" value="1"/>
</dbReference>
<dbReference type="RefSeq" id="WP_007484925.1">
    <property type="nucleotide sequence ID" value="NZ_JH724314.1"/>
</dbReference>
<organism evidence="1 2">
    <name type="scientific">Bacteroides nordii CL02T12C05</name>
    <dbReference type="NCBI Taxonomy" id="997884"/>
    <lineage>
        <taxon>Bacteria</taxon>
        <taxon>Pseudomonadati</taxon>
        <taxon>Bacteroidota</taxon>
        <taxon>Bacteroidia</taxon>
        <taxon>Bacteroidales</taxon>
        <taxon>Bacteroidaceae</taxon>
        <taxon>Bacteroides</taxon>
    </lineage>
</organism>
<dbReference type="PROSITE" id="PS51257">
    <property type="entry name" value="PROKAR_LIPOPROTEIN"/>
    <property type="match status" value="1"/>
</dbReference>
<evidence type="ECO:0008006" key="3">
    <source>
        <dbReference type="Google" id="ProtNLM"/>
    </source>
</evidence>
<protein>
    <recommendedName>
        <fullName evidence="3">6-bladed beta-propeller</fullName>
    </recommendedName>
</protein>
<keyword evidence="2" id="KW-1185">Reference proteome</keyword>
<evidence type="ECO:0000313" key="1">
    <source>
        <dbReference type="EMBL" id="EIY52327.1"/>
    </source>
</evidence>
<dbReference type="EMBL" id="AGXS01000015">
    <property type="protein sequence ID" value="EIY52327.1"/>
    <property type="molecule type" value="Genomic_DNA"/>
</dbReference>
<gene>
    <name evidence="1" type="ORF">HMPREF1068_01874</name>
</gene>
<evidence type="ECO:0000313" key="2">
    <source>
        <dbReference type="Proteomes" id="UP000003089"/>
    </source>
</evidence>
<dbReference type="STRING" id="997884.HMPREF1068_01874"/>
<comment type="caution">
    <text evidence="1">The sequence shown here is derived from an EMBL/GenBank/DDBJ whole genome shotgun (WGS) entry which is preliminary data.</text>
</comment>
<dbReference type="Proteomes" id="UP000003089">
    <property type="component" value="Unassembled WGS sequence"/>
</dbReference>
<dbReference type="AlphaFoldDB" id="I8XQJ9"/>
<name>I8XQJ9_9BACE</name>
<dbReference type="HOGENOM" id="CLU_724940_0_0_10"/>